<dbReference type="AlphaFoldDB" id="A0A0D9NZS3"/>
<sequence length="133" mass="14444">MRSFVPLVAAFTGLCLAGPVKRADDGPVWDTVPAPSNTPAVDFTDIFGGPIDPKNMTAQEAIKYYSWNKDEPSDCQLRAEANNIVITIPLQSGSEVNSLTSTCEKYGGCGSCQETDDEDWAKFFCLLATDKKQ</sequence>
<feature type="chain" id="PRO_5002341702" evidence="1">
    <location>
        <begin position="18"/>
        <end position="133"/>
    </location>
</feature>
<evidence type="ECO:0000313" key="2">
    <source>
        <dbReference type="EMBL" id="KJK79346.1"/>
    </source>
</evidence>
<organism evidence="2 3">
    <name type="scientific">Metarhizium anisopliae BRIP 53293</name>
    <dbReference type="NCBI Taxonomy" id="1291518"/>
    <lineage>
        <taxon>Eukaryota</taxon>
        <taxon>Fungi</taxon>
        <taxon>Dikarya</taxon>
        <taxon>Ascomycota</taxon>
        <taxon>Pezizomycotina</taxon>
        <taxon>Sordariomycetes</taxon>
        <taxon>Hypocreomycetidae</taxon>
        <taxon>Hypocreales</taxon>
        <taxon>Clavicipitaceae</taxon>
        <taxon>Metarhizium</taxon>
    </lineage>
</organism>
<accession>A0A0D9NZS3</accession>
<keyword evidence="3" id="KW-1185">Reference proteome</keyword>
<feature type="signal peptide" evidence="1">
    <location>
        <begin position="1"/>
        <end position="17"/>
    </location>
</feature>
<keyword evidence="1" id="KW-0732">Signal</keyword>
<proteinExistence type="predicted"/>
<protein>
    <submittedName>
        <fullName evidence="2">Uncharacterized protein</fullName>
    </submittedName>
</protein>
<dbReference type="EMBL" id="KE384730">
    <property type="protein sequence ID" value="KJK79346.1"/>
    <property type="molecule type" value="Genomic_DNA"/>
</dbReference>
<evidence type="ECO:0000256" key="1">
    <source>
        <dbReference type="SAM" id="SignalP"/>
    </source>
</evidence>
<evidence type="ECO:0000313" key="3">
    <source>
        <dbReference type="Proteomes" id="UP000054544"/>
    </source>
</evidence>
<reference evidence="3" key="1">
    <citation type="journal article" date="2014" name="BMC Genomics">
        <title>The genome sequence of the biocontrol fungus Metarhizium anisopliae and comparative genomics of Metarhizium species.</title>
        <authorList>
            <person name="Pattemore J.A."/>
            <person name="Hane J.K."/>
            <person name="Williams A.H."/>
            <person name="Wilson B.A."/>
            <person name="Stodart B.J."/>
            <person name="Ash G.J."/>
        </authorList>
    </citation>
    <scope>NUCLEOTIDE SEQUENCE [LARGE SCALE GENOMIC DNA]</scope>
    <source>
        <strain evidence="3">BRIP 53293</strain>
    </source>
</reference>
<name>A0A0D9NZS3_METAN</name>
<gene>
    <name evidence="2" type="ORF">H634G_04937</name>
</gene>
<dbReference type="Proteomes" id="UP000054544">
    <property type="component" value="Unassembled WGS sequence"/>
</dbReference>